<evidence type="ECO:0000313" key="3">
    <source>
        <dbReference type="Proteomes" id="UP001208938"/>
    </source>
</evidence>
<keyword evidence="1" id="KW-1133">Transmembrane helix</keyword>
<feature type="transmembrane region" description="Helical" evidence="1">
    <location>
        <begin position="83"/>
        <end position="108"/>
    </location>
</feature>
<sequence>MTRRGRDEVWQLIEIPSGADSAARAMVEEGRIGVTFEQGRTRVEAEVALRQSGQTVSFSLRNGDQTIEGSASAPSTGEPSPQFINLVPIIINVIVLCLLAIAAEIYNATYDMRVRCRRGDCGFFVRSRGQVPSPIVEVPGR</sequence>
<dbReference type="EMBL" id="JAPDFL010000001">
    <property type="protein sequence ID" value="MCW1933524.1"/>
    <property type="molecule type" value="Genomic_DNA"/>
</dbReference>
<gene>
    <name evidence="2" type="ORF">OKW52_14985</name>
</gene>
<name>A0ABT3H106_9RHOB</name>
<keyword evidence="1" id="KW-0472">Membrane</keyword>
<dbReference type="RefSeq" id="WP_264506420.1">
    <property type="nucleotide sequence ID" value="NZ_JAPDFL010000001.1"/>
</dbReference>
<protein>
    <submittedName>
        <fullName evidence="2">Uncharacterized protein</fullName>
    </submittedName>
</protein>
<keyword evidence="1" id="KW-0812">Transmembrane</keyword>
<organism evidence="2 3">
    <name type="scientific">Pararhodobacter zhoushanensis</name>
    <dbReference type="NCBI Taxonomy" id="2479545"/>
    <lineage>
        <taxon>Bacteria</taxon>
        <taxon>Pseudomonadati</taxon>
        <taxon>Pseudomonadota</taxon>
        <taxon>Alphaproteobacteria</taxon>
        <taxon>Rhodobacterales</taxon>
        <taxon>Paracoccaceae</taxon>
        <taxon>Pararhodobacter</taxon>
    </lineage>
</organism>
<evidence type="ECO:0000256" key="1">
    <source>
        <dbReference type="SAM" id="Phobius"/>
    </source>
</evidence>
<reference evidence="2 3" key="1">
    <citation type="submission" date="2022-10" db="EMBL/GenBank/DDBJ databases">
        <title>Pararhodobacter sp. nov., isolated from marine algae.</title>
        <authorList>
            <person name="Choi B.J."/>
            <person name="Kim J.M."/>
            <person name="Lee J.K."/>
            <person name="Choi D.G."/>
            <person name="Jeon C.O."/>
        </authorList>
    </citation>
    <scope>NUCLEOTIDE SEQUENCE [LARGE SCALE GENOMIC DNA]</scope>
    <source>
        <strain evidence="2 3">ZQ420</strain>
    </source>
</reference>
<keyword evidence="3" id="KW-1185">Reference proteome</keyword>
<proteinExistence type="predicted"/>
<dbReference type="Proteomes" id="UP001208938">
    <property type="component" value="Unassembled WGS sequence"/>
</dbReference>
<comment type="caution">
    <text evidence="2">The sequence shown here is derived from an EMBL/GenBank/DDBJ whole genome shotgun (WGS) entry which is preliminary data.</text>
</comment>
<evidence type="ECO:0000313" key="2">
    <source>
        <dbReference type="EMBL" id="MCW1933524.1"/>
    </source>
</evidence>
<accession>A0ABT3H106</accession>